<protein>
    <recommendedName>
        <fullName evidence="3">F5/8 type C domain-containing protein</fullName>
    </recommendedName>
</protein>
<dbReference type="Gene3D" id="3.20.20.80">
    <property type="entry name" value="Glycosidases"/>
    <property type="match status" value="1"/>
</dbReference>
<accession>A0AAQ3QR83</accession>
<dbReference type="InterPro" id="IPR051923">
    <property type="entry name" value="Glycosyl_Hydrolase_39"/>
</dbReference>
<dbReference type="InterPro" id="IPR017853">
    <property type="entry name" value="GH"/>
</dbReference>
<dbReference type="PANTHER" id="PTHR12631">
    <property type="entry name" value="ALPHA-L-IDURONIDASE"/>
    <property type="match status" value="1"/>
</dbReference>
<reference evidence="1 2" key="1">
    <citation type="submission" date="2023-10" db="EMBL/GenBank/DDBJ databases">
        <title>Rubellicoccus peritrichatus gen. nov., sp. nov., isolated from an algae of coral reef tank.</title>
        <authorList>
            <person name="Luo J."/>
        </authorList>
    </citation>
    <scope>NUCLEOTIDE SEQUENCE [LARGE SCALE GENOMIC DNA]</scope>
    <source>
        <strain evidence="1 2">CR14</strain>
    </source>
</reference>
<sequence length="1048" mass="117629">MNSASSIRPGGYNMADETVTKASDVKPKLGSTALRFSGLAKHQVAKGHFGVGCNPGNASKISYWLYLEDNANVKSVGLQVYDAKGESMLALTEEIFPGWQKLTFDINDENFEQAYAQKDHNKLLDFPLKSADIIWWAKDVGESSIVVDDMRLVKKIEVSDTAKGSPVLDVDVVSPIELELGDKLNLDLVIKNYNDRDTDYSIYSTLQVDSANVDVLEPHHEHGFDHALKAHSKTYADGKIIATDTLVDGTELTSAVTPYKKDYWTEFDQTVELDSVRNVTAMKWRSGQADKVWKVDVLASLDGESFSPVEGLQDVDMYRKWSFNWFPEFEPFEAKFIKFHYHTDTPRNLMAAPSRIIIFDGPENDTYTIPEVGELLAETRETVSVESLSSTLVSIPVSAAMQSGSYLLSVLIDDGAQEIMKFRHIYVEPDPVFEITKEKSRIGMNSASTKYIDSLKKVGIGWIRFENSKWAFCNPEPGRFAFDGSVKPWQVDFDAIFKDYHDAGFGIIPLTIVTPVHASNAPESVKEVRDIGGYPPRDYDGYEEYMFQLTARYGKDKVPEERLLTEDKVSGLGYIDHYEIWNEPNLNPKVGDKVPTWGPWRGTLDEFWPLFRKGYDGVVDAYPEAIISSPGMAGATSEMMHVLYEYQYPDGKRPIDFCDIFNVHYYSGPEDPETAGDDFNSGEALSAGFPELMRQLSAWRDQYRPSAEVWLTETGYDTGGPIASTERKQAAKLVRIIMLALQNGVDKVFVYRESGSTPTKHASAGIHRNDGSRKASWFTLATMTRQIYDAEPLGMLESEDPFVYIYAWKREDGGVLITAWTLEGTVKLGVDFGKAKVTDAFGYQFDVDSTNDLTLTDYPLYINLDNGAAQMNEVMHEAAAIKAADTEKRELMAKANTYLYDFGDPSTVTYYNFGKIRSMKPVANDMMYDEDRGYGFQVPAQRNEFKHYVSRKHVATKHHVLFAPDTVFQFEVEPGTYQIQFNGASLRGNERPEDLIIEPQGGEAVQIPLEINNRIADKATFTTSGGPVLVKATGKVELRWINVVPVID</sequence>
<evidence type="ECO:0008006" key="3">
    <source>
        <dbReference type="Google" id="ProtNLM"/>
    </source>
</evidence>
<dbReference type="GO" id="GO:0004553">
    <property type="term" value="F:hydrolase activity, hydrolyzing O-glycosyl compounds"/>
    <property type="evidence" value="ECO:0007669"/>
    <property type="project" value="TreeGrafter"/>
</dbReference>
<dbReference type="EMBL" id="CP136920">
    <property type="protein sequence ID" value="WOO41048.1"/>
    <property type="molecule type" value="Genomic_DNA"/>
</dbReference>
<evidence type="ECO:0000313" key="2">
    <source>
        <dbReference type="Proteomes" id="UP001304300"/>
    </source>
</evidence>
<organism evidence="1 2">
    <name type="scientific">Rubellicoccus peritrichatus</name>
    <dbReference type="NCBI Taxonomy" id="3080537"/>
    <lineage>
        <taxon>Bacteria</taxon>
        <taxon>Pseudomonadati</taxon>
        <taxon>Verrucomicrobiota</taxon>
        <taxon>Opitutia</taxon>
        <taxon>Puniceicoccales</taxon>
        <taxon>Cerasicoccaceae</taxon>
        <taxon>Rubellicoccus</taxon>
    </lineage>
</organism>
<gene>
    <name evidence="1" type="ORF">RZN69_20705</name>
</gene>
<dbReference type="SUPFAM" id="SSF51445">
    <property type="entry name" value="(Trans)glycosidases"/>
    <property type="match status" value="1"/>
</dbReference>
<dbReference type="AlphaFoldDB" id="A0AAQ3QR83"/>
<dbReference type="Proteomes" id="UP001304300">
    <property type="component" value="Chromosome"/>
</dbReference>
<keyword evidence="2" id="KW-1185">Reference proteome</keyword>
<dbReference type="RefSeq" id="WP_317833390.1">
    <property type="nucleotide sequence ID" value="NZ_CP136920.1"/>
</dbReference>
<evidence type="ECO:0000313" key="1">
    <source>
        <dbReference type="EMBL" id="WOO41048.1"/>
    </source>
</evidence>
<proteinExistence type="predicted"/>
<name>A0AAQ3QR83_9BACT</name>
<dbReference type="KEGG" id="puo:RZN69_20705"/>
<dbReference type="PANTHER" id="PTHR12631:SF10">
    <property type="entry name" value="BETA-XYLOSIDASE-LIKE PROTEIN-RELATED"/>
    <property type="match status" value="1"/>
</dbReference>
<dbReference type="Gene3D" id="2.60.120.430">
    <property type="entry name" value="Galactose-binding lectin"/>
    <property type="match status" value="1"/>
</dbReference>